<dbReference type="GO" id="GO:0005737">
    <property type="term" value="C:cytoplasm"/>
    <property type="evidence" value="ECO:0007669"/>
    <property type="project" value="InterPro"/>
</dbReference>
<dbReference type="InterPro" id="IPR008162">
    <property type="entry name" value="Pyrophosphatase"/>
</dbReference>
<evidence type="ECO:0000256" key="1">
    <source>
        <dbReference type="ARBA" id="ARBA00001946"/>
    </source>
</evidence>
<proteinExistence type="inferred from homology"/>
<dbReference type="EMBL" id="OX459121">
    <property type="protein sequence ID" value="CAI9104172.1"/>
    <property type="molecule type" value="Genomic_DNA"/>
</dbReference>
<dbReference type="EC" id="3.6.1.1" evidence="3"/>
<evidence type="ECO:0000256" key="2">
    <source>
        <dbReference type="ARBA" id="ARBA00006220"/>
    </source>
</evidence>
<dbReference type="SUPFAM" id="SSF50324">
    <property type="entry name" value="Inorganic pyrophosphatase"/>
    <property type="match status" value="2"/>
</dbReference>
<organism evidence="8 9">
    <name type="scientific">Oldenlandia corymbosa var. corymbosa</name>
    <dbReference type="NCBI Taxonomy" id="529605"/>
    <lineage>
        <taxon>Eukaryota</taxon>
        <taxon>Viridiplantae</taxon>
        <taxon>Streptophyta</taxon>
        <taxon>Embryophyta</taxon>
        <taxon>Tracheophyta</taxon>
        <taxon>Spermatophyta</taxon>
        <taxon>Magnoliopsida</taxon>
        <taxon>eudicotyledons</taxon>
        <taxon>Gunneridae</taxon>
        <taxon>Pentapetalae</taxon>
        <taxon>asterids</taxon>
        <taxon>lamiids</taxon>
        <taxon>Gentianales</taxon>
        <taxon>Rubiaceae</taxon>
        <taxon>Rubioideae</taxon>
        <taxon>Spermacoceae</taxon>
        <taxon>Hedyotis-Oldenlandia complex</taxon>
        <taxon>Oldenlandia</taxon>
    </lineage>
</organism>
<comment type="catalytic activity">
    <reaction evidence="7">
        <text>diphosphate + H2O = 2 phosphate + H(+)</text>
        <dbReference type="Rhea" id="RHEA:24576"/>
        <dbReference type="ChEBI" id="CHEBI:15377"/>
        <dbReference type="ChEBI" id="CHEBI:15378"/>
        <dbReference type="ChEBI" id="CHEBI:33019"/>
        <dbReference type="ChEBI" id="CHEBI:43474"/>
        <dbReference type="EC" id="3.6.1.1"/>
    </reaction>
</comment>
<dbReference type="InterPro" id="IPR036649">
    <property type="entry name" value="Pyrophosphatase_sf"/>
</dbReference>
<evidence type="ECO:0000256" key="4">
    <source>
        <dbReference type="ARBA" id="ARBA00022723"/>
    </source>
</evidence>
<dbReference type="PANTHER" id="PTHR10286">
    <property type="entry name" value="INORGANIC PYROPHOSPHATASE"/>
    <property type="match status" value="1"/>
</dbReference>
<accession>A0AAV1DBX7</accession>
<dbReference type="Gene3D" id="3.90.80.10">
    <property type="entry name" value="Inorganic pyrophosphatase"/>
    <property type="match status" value="2"/>
</dbReference>
<reference evidence="8" key="1">
    <citation type="submission" date="2023-03" db="EMBL/GenBank/DDBJ databases">
        <authorList>
            <person name="Julca I."/>
        </authorList>
    </citation>
    <scope>NUCLEOTIDE SEQUENCE</scope>
</reference>
<name>A0AAV1DBX7_OLDCO</name>
<evidence type="ECO:0000256" key="3">
    <source>
        <dbReference type="ARBA" id="ARBA00012146"/>
    </source>
</evidence>
<keyword evidence="5" id="KW-0378">Hydrolase</keyword>
<comment type="cofactor">
    <cofactor evidence="1">
        <name>Mg(2+)</name>
        <dbReference type="ChEBI" id="CHEBI:18420"/>
    </cofactor>
</comment>
<dbReference type="PROSITE" id="PS00387">
    <property type="entry name" value="PPASE"/>
    <property type="match status" value="1"/>
</dbReference>
<dbReference type="CDD" id="cd00412">
    <property type="entry name" value="pyrophosphatase"/>
    <property type="match status" value="1"/>
</dbReference>
<keyword evidence="9" id="KW-1185">Reference proteome</keyword>
<dbReference type="AlphaFoldDB" id="A0AAV1DBX7"/>
<evidence type="ECO:0000256" key="6">
    <source>
        <dbReference type="ARBA" id="ARBA00022842"/>
    </source>
</evidence>
<keyword evidence="4" id="KW-0479">Metal-binding</keyword>
<evidence type="ECO:0000256" key="7">
    <source>
        <dbReference type="ARBA" id="ARBA00047820"/>
    </source>
</evidence>
<protein>
    <recommendedName>
        <fullName evidence="3">inorganic diphosphatase</fullName>
        <ecNumber evidence="3">3.6.1.1</ecNumber>
    </recommendedName>
</protein>
<sequence>MAATGRVFGLRSNIPISSDDVSLRNSPFRRPTSISYCSDDNGNSAPRRKRLLACAASKDVQYRIKEEGQVENHDYRVFLLDSSGKKISPWHDIPLQLDDGVFNFVVEIPKDTNLRMEVATDEQFTPIKQDERGGRLRCNLSWNYGLLPQTWEDPSSANLEVEGAFGDNDPVDVIEIGDSPANIGDVLKVKPLAALALIDEGKLDWKIIAISLKDVRETLVNDVDDVEKFFPGALTSISSFFRDYKMIYGGVRGNKYGLGNKPLNKDYALKVIRESNEAWSKLSKRFHLGMTYHCSWGDGVFNFVVQVQKDTNLRMEMASDEPFIPIKQEKRGGIILKLGGFVASFLWWTMNWNYGLFPQTGTDPLSTNEEVEGAFGDDDPSKHTYHDIILVPSHFNSSFC</sequence>
<dbReference type="GO" id="GO:0004427">
    <property type="term" value="F:inorganic diphosphate phosphatase activity"/>
    <property type="evidence" value="ECO:0007669"/>
    <property type="project" value="UniProtKB-EC"/>
</dbReference>
<gene>
    <name evidence="8" type="ORF">OLC1_LOCUS13158</name>
</gene>
<dbReference type="GO" id="GO:0006796">
    <property type="term" value="P:phosphate-containing compound metabolic process"/>
    <property type="evidence" value="ECO:0007669"/>
    <property type="project" value="InterPro"/>
</dbReference>
<dbReference type="Proteomes" id="UP001161247">
    <property type="component" value="Chromosome 4"/>
</dbReference>
<evidence type="ECO:0000313" key="8">
    <source>
        <dbReference type="EMBL" id="CAI9104172.1"/>
    </source>
</evidence>
<dbReference type="Pfam" id="PF00719">
    <property type="entry name" value="Pyrophosphatase"/>
    <property type="match status" value="1"/>
</dbReference>
<dbReference type="GO" id="GO:0000287">
    <property type="term" value="F:magnesium ion binding"/>
    <property type="evidence" value="ECO:0007669"/>
    <property type="project" value="InterPro"/>
</dbReference>
<evidence type="ECO:0000313" key="9">
    <source>
        <dbReference type="Proteomes" id="UP001161247"/>
    </source>
</evidence>
<evidence type="ECO:0000256" key="5">
    <source>
        <dbReference type="ARBA" id="ARBA00022801"/>
    </source>
</evidence>
<comment type="similarity">
    <text evidence="2">Belongs to the PPase family.</text>
</comment>
<keyword evidence="6" id="KW-0460">Magnesium</keyword>